<sequence length="120" mass="13037">METFGQTLRKIRKARGRSLAVVAGLAGISPSYLSRLESGDRSLDRRWLIVALAHALDVAPSEITGSALAIPRDPGDDLALNEVRLALLAVSLDEPRGEVRPVTRMSSACWRHRTTPKAPL</sequence>
<dbReference type="Proteomes" id="UP000584374">
    <property type="component" value="Unassembled WGS sequence"/>
</dbReference>
<keyword evidence="3" id="KW-1185">Reference proteome</keyword>
<comment type="caution">
    <text evidence="2">The sequence shown here is derived from an EMBL/GenBank/DDBJ whole genome shotgun (WGS) entry which is preliminary data.</text>
</comment>
<dbReference type="InterPro" id="IPR010982">
    <property type="entry name" value="Lambda_DNA-bd_dom_sf"/>
</dbReference>
<name>A0A840PYQ9_9PSEU</name>
<dbReference type="PROSITE" id="PS50943">
    <property type="entry name" value="HTH_CROC1"/>
    <property type="match status" value="1"/>
</dbReference>
<dbReference type="SUPFAM" id="SSF47413">
    <property type="entry name" value="lambda repressor-like DNA-binding domains"/>
    <property type="match status" value="1"/>
</dbReference>
<dbReference type="SMART" id="SM00530">
    <property type="entry name" value="HTH_XRE"/>
    <property type="match status" value="1"/>
</dbReference>
<dbReference type="AlphaFoldDB" id="A0A840PYQ9"/>
<protein>
    <submittedName>
        <fullName evidence="2">Transcriptional regulator with XRE-family HTH domain</fullName>
    </submittedName>
</protein>
<feature type="domain" description="HTH cro/C1-type" evidence="1">
    <location>
        <begin position="8"/>
        <end position="63"/>
    </location>
</feature>
<evidence type="ECO:0000313" key="3">
    <source>
        <dbReference type="Proteomes" id="UP000584374"/>
    </source>
</evidence>
<dbReference type="InterPro" id="IPR001387">
    <property type="entry name" value="Cro/C1-type_HTH"/>
</dbReference>
<evidence type="ECO:0000313" key="2">
    <source>
        <dbReference type="EMBL" id="MBB5153114.1"/>
    </source>
</evidence>
<dbReference type="GO" id="GO:0003677">
    <property type="term" value="F:DNA binding"/>
    <property type="evidence" value="ECO:0007669"/>
    <property type="project" value="InterPro"/>
</dbReference>
<dbReference type="EMBL" id="JACHIW010000001">
    <property type="protein sequence ID" value="MBB5153114.1"/>
    <property type="molecule type" value="Genomic_DNA"/>
</dbReference>
<proteinExistence type="predicted"/>
<dbReference type="Pfam" id="PF13560">
    <property type="entry name" value="HTH_31"/>
    <property type="match status" value="1"/>
</dbReference>
<accession>A0A840PYQ9</accession>
<gene>
    <name evidence="2" type="ORF">BJ970_000648</name>
</gene>
<dbReference type="RefSeq" id="WP_246470684.1">
    <property type="nucleotide sequence ID" value="NZ_JACHIW010000001.1"/>
</dbReference>
<dbReference type="CDD" id="cd00093">
    <property type="entry name" value="HTH_XRE"/>
    <property type="match status" value="1"/>
</dbReference>
<reference evidence="2 3" key="1">
    <citation type="submission" date="2020-08" db="EMBL/GenBank/DDBJ databases">
        <title>Sequencing the genomes of 1000 actinobacteria strains.</title>
        <authorList>
            <person name="Klenk H.-P."/>
        </authorList>
    </citation>
    <scope>NUCLEOTIDE SEQUENCE [LARGE SCALE GENOMIC DNA]</scope>
    <source>
        <strain evidence="2 3">DSM 45584</strain>
    </source>
</reference>
<organism evidence="2 3">
    <name type="scientific">Saccharopolyspora phatthalungensis</name>
    <dbReference type="NCBI Taxonomy" id="664693"/>
    <lineage>
        <taxon>Bacteria</taxon>
        <taxon>Bacillati</taxon>
        <taxon>Actinomycetota</taxon>
        <taxon>Actinomycetes</taxon>
        <taxon>Pseudonocardiales</taxon>
        <taxon>Pseudonocardiaceae</taxon>
        <taxon>Saccharopolyspora</taxon>
    </lineage>
</organism>
<dbReference type="Gene3D" id="1.10.260.40">
    <property type="entry name" value="lambda repressor-like DNA-binding domains"/>
    <property type="match status" value="1"/>
</dbReference>
<evidence type="ECO:0000259" key="1">
    <source>
        <dbReference type="PROSITE" id="PS50943"/>
    </source>
</evidence>